<sequence length="56" mass="6121">MKKTARQQELNGKLQHLAASTLIKEVKEGMSVKLVQCQTVSAKAKGSVSFQHSSSY</sequence>
<evidence type="ECO:0000313" key="1">
    <source>
        <dbReference type="EMBL" id="MBS2970746.1"/>
    </source>
</evidence>
<accession>A0ABS5LJG4</accession>
<name>A0ABS5LJG4_9BACI</name>
<protein>
    <submittedName>
        <fullName evidence="1">Uncharacterized protein</fullName>
    </submittedName>
</protein>
<dbReference type="EMBL" id="JAGVRK010000001">
    <property type="protein sequence ID" value="MBS2970746.1"/>
    <property type="molecule type" value="Genomic_DNA"/>
</dbReference>
<gene>
    <name evidence="1" type="ORF">J9317_18540</name>
</gene>
<dbReference type="Proteomes" id="UP000682403">
    <property type="component" value="Unassembled WGS sequence"/>
</dbReference>
<dbReference type="RefSeq" id="WP_211561376.1">
    <property type="nucleotide sequence ID" value="NZ_JAGVRK010000001.1"/>
</dbReference>
<organism evidence="1 2">
    <name type="scientific">Metabacillus flavus</name>
    <dbReference type="NCBI Taxonomy" id="2823519"/>
    <lineage>
        <taxon>Bacteria</taxon>
        <taxon>Bacillati</taxon>
        <taxon>Bacillota</taxon>
        <taxon>Bacilli</taxon>
        <taxon>Bacillales</taxon>
        <taxon>Bacillaceae</taxon>
        <taxon>Metabacillus</taxon>
    </lineage>
</organism>
<keyword evidence="2" id="KW-1185">Reference proteome</keyword>
<comment type="caution">
    <text evidence="1">The sequence shown here is derived from an EMBL/GenBank/DDBJ whole genome shotgun (WGS) entry which is preliminary data.</text>
</comment>
<proteinExistence type="predicted"/>
<reference evidence="1 2" key="1">
    <citation type="submission" date="2021-04" db="EMBL/GenBank/DDBJ databases">
        <title>Metabacillus sp. strain KIGAM252 whole genome sequence.</title>
        <authorList>
            <person name="Seo M.-J."/>
            <person name="Cho E.-S."/>
            <person name="Hwang C.Y."/>
            <person name="Yoon D.J."/>
        </authorList>
    </citation>
    <scope>NUCLEOTIDE SEQUENCE [LARGE SCALE GENOMIC DNA]</scope>
    <source>
        <strain evidence="1 2">KIGAM252</strain>
    </source>
</reference>
<evidence type="ECO:0000313" key="2">
    <source>
        <dbReference type="Proteomes" id="UP000682403"/>
    </source>
</evidence>